<evidence type="ECO:0000259" key="1">
    <source>
        <dbReference type="PROSITE" id="PS50879"/>
    </source>
</evidence>
<reference evidence="2 3" key="1">
    <citation type="journal article" date="2014" name="Appl. Environ. Microbiol.">
        <title>Comparative Genome Analysis of 'Candidatus Methanoplasma termitum' Indicates a New Mode of Energy Metabolism in the Seventh Order of Methanogens.</title>
        <authorList>
            <person name="Lang K."/>
            <person name="Schuldes J."/>
            <person name="Klingl A."/>
            <person name="Poehlein A."/>
            <person name="Daniel R."/>
            <person name="Brune A."/>
        </authorList>
    </citation>
    <scope>NUCLEOTIDE SEQUENCE [LARGE SCALE GENOMIC DNA]</scope>
    <source>
        <strain evidence="3">Mpt1</strain>
    </source>
</reference>
<proteinExistence type="predicted"/>
<keyword evidence="3" id="KW-1185">Reference proteome</keyword>
<dbReference type="InterPro" id="IPR012337">
    <property type="entry name" value="RNaseH-like_sf"/>
</dbReference>
<sequence>MYQIFSDGGSRGNPGPSAYAIVVTKDDKVIFKGSEYLGINTNNYAEYRGLIAGLTKAIELKAENVDFIMDSQLVIKQMNGEYKVKAENIKNLYLDAKALSSMIPNIRFRNVRRTEMLIPMADALLNIELDNHQ</sequence>
<dbReference type="EMBL" id="CP010070">
    <property type="protein sequence ID" value="AIZ56658.1"/>
    <property type="molecule type" value="Genomic_DNA"/>
</dbReference>
<dbReference type="Proteomes" id="UP000030787">
    <property type="component" value="Chromosome"/>
</dbReference>
<dbReference type="GO" id="GO:0003676">
    <property type="term" value="F:nucleic acid binding"/>
    <property type="evidence" value="ECO:0007669"/>
    <property type="project" value="InterPro"/>
</dbReference>
<name>A0A0A7LCF2_9ARCH</name>
<evidence type="ECO:0000313" key="2">
    <source>
        <dbReference type="EMBL" id="AIZ56658.1"/>
    </source>
</evidence>
<dbReference type="CDD" id="cd09279">
    <property type="entry name" value="RNase_HI_like"/>
    <property type="match status" value="1"/>
</dbReference>
<dbReference type="PANTHER" id="PTHR46387:SF2">
    <property type="entry name" value="RIBONUCLEASE HI"/>
    <property type="match status" value="1"/>
</dbReference>
<dbReference type="PROSITE" id="PS50879">
    <property type="entry name" value="RNASE_H_1"/>
    <property type="match status" value="1"/>
</dbReference>
<dbReference type="OrthoDB" id="52651at2157"/>
<protein>
    <submittedName>
        <fullName evidence="2">RnhA protein</fullName>
        <ecNumber evidence="2">3.1.26.4</ecNumber>
    </submittedName>
</protein>
<dbReference type="Pfam" id="PF13456">
    <property type="entry name" value="RVT_3"/>
    <property type="match status" value="1"/>
</dbReference>
<feature type="domain" description="RNase H type-1" evidence="1">
    <location>
        <begin position="1"/>
        <end position="130"/>
    </location>
</feature>
<dbReference type="PANTHER" id="PTHR46387">
    <property type="entry name" value="POLYNUCLEOTIDYL TRANSFERASE, RIBONUCLEASE H-LIKE SUPERFAMILY PROTEIN"/>
    <property type="match status" value="1"/>
</dbReference>
<dbReference type="GO" id="GO:0004523">
    <property type="term" value="F:RNA-DNA hybrid ribonuclease activity"/>
    <property type="evidence" value="ECO:0007669"/>
    <property type="project" value="UniProtKB-EC"/>
</dbReference>
<dbReference type="HOGENOM" id="CLU_095977_0_3_2"/>
<dbReference type="STRING" id="1577791.Mpt1_c07760"/>
<evidence type="ECO:0000313" key="3">
    <source>
        <dbReference type="Proteomes" id="UP000030787"/>
    </source>
</evidence>
<dbReference type="AlphaFoldDB" id="A0A0A7LCF2"/>
<dbReference type="SUPFAM" id="SSF53098">
    <property type="entry name" value="Ribonuclease H-like"/>
    <property type="match status" value="1"/>
</dbReference>
<dbReference type="InterPro" id="IPR002156">
    <property type="entry name" value="RNaseH_domain"/>
</dbReference>
<dbReference type="Gene3D" id="3.30.420.10">
    <property type="entry name" value="Ribonuclease H-like superfamily/Ribonuclease H"/>
    <property type="match status" value="1"/>
</dbReference>
<dbReference type="EC" id="3.1.26.4" evidence="2"/>
<dbReference type="GeneID" id="24818445"/>
<keyword evidence="2" id="KW-0378">Hydrolase</keyword>
<accession>A0A0A7LCF2</accession>
<dbReference type="InterPro" id="IPR036397">
    <property type="entry name" value="RNaseH_sf"/>
</dbReference>
<dbReference type="RefSeq" id="WP_048112346.1">
    <property type="nucleotide sequence ID" value="NZ_CP010070.1"/>
</dbReference>
<dbReference type="KEGG" id="mear:Mpt1_c07760"/>
<organism evidence="2 3">
    <name type="scientific">Candidatus Methanoplasma termitum</name>
    <dbReference type="NCBI Taxonomy" id="1577791"/>
    <lineage>
        <taxon>Archaea</taxon>
        <taxon>Methanobacteriati</taxon>
        <taxon>Thermoplasmatota</taxon>
        <taxon>Thermoplasmata</taxon>
        <taxon>Methanomassiliicoccales</taxon>
        <taxon>Methanomassiliicoccaceae</taxon>
        <taxon>Candidatus Methanoplasma</taxon>
    </lineage>
</organism>
<gene>
    <name evidence="2" type="primary">rnhA</name>
    <name evidence="2" type="ORF">Mpt1_c07760</name>
</gene>